<organism evidence="2 3">
    <name type="scientific">Ilex paraguariensis</name>
    <name type="common">yerba mate</name>
    <dbReference type="NCBI Taxonomy" id="185542"/>
    <lineage>
        <taxon>Eukaryota</taxon>
        <taxon>Viridiplantae</taxon>
        <taxon>Streptophyta</taxon>
        <taxon>Embryophyta</taxon>
        <taxon>Tracheophyta</taxon>
        <taxon>Spermatophyta</taxon>
        <taxon>Magnoliopsida</taxon>
        <taxon>eudicotyledons</taxon>
        <taxon>Gunneridae</taxon>
        <taxon>Pentapetalae</taxon>
        <taxon>asterids</taxon>
        <taxon>campanulids</taxon>
        <taxon>Aquifoliales</taxon>
        <taxon>Aquifoliaceae</taxon>
        <taxon>Ilex</taxon>
    </lineage>
</organism>
<evidence type="ECO:0000256" key="1">
    <source>
        <dbReference type="SAM" id="MobiDB-lite"/>
    </source>
</evidence>
<dbReference type="EMBL" id="CAUOFW020007057">
    <property type="protein sequence ID" value="CAK9177410.1"/>
    <property type="molecule type" value="Genomic_DNA"/>
</dbReference>
<dbReference type="Proteomes" id="UP001642360">
    <property type="component" value="Unassembled WGS sequence"/>
</dbReference>
<feature type="region of interest" description="Disordered" evidence="1">
    <location>
        <begin position="1"/>
        <end position="69"/>
    </location>
</feature>
<dbReference type="PANTHER" id="PTHR37173:SF1">
    <property type="entry name" value="PROLINE-RICH FAMILY PROTEIN"/>
    <property type="match status" value="1"/>
</dbReference>
<dbReference type="AlphaFoldDB" id="A0ABC8U7U0"/>
<evidence type="ECO:0000313" key="2">
    <source>
        <dbReference type="EMBL" id="CAK9177410.1"/>
    </source>
</evidence>
<accession>A0ABC8U7U0</accession>
<comment type="caution">
    <text evidence="2">The sequence shown here is derived from an EMBL/GenBank/DDBJ whole genome shotgun (WGS) entry which is preliminary data.</text>
</comment>
<reference evidence="2 3" key="1">
    <citation type="submission" date="2024-02" db="EMBL/GenBank/DDBJ databases">
        <authorList>
            <person name="Vignale AGUSTIN F."/>
            <person name="Sosa J E."/>
            <person name="Modenutti C."/>
        </authorList>
    </citation>
    <scope>NUCLEOTIDE SEQUENCE [LARGE SCALE GENOMIC DNA]</scope>
</reference>
<sequence length="378" mass="41871">MAVSTAPPPADPPSSSTTITTTTTATATRPLFPNPPQSTNSRPLTPPPLHHHPPPSHHYHHHQQQQAHPRYAAQPFLSIAPRITASQIHPPVPTNKHHRHDPPPPPQGFLYPVASSGSFLPKPIRPAEPTVTIANPGGYPSRPVVQYPQTHPVRPFGFNHSEQGQGQIVHYIRPTHFQHTLLGSNGGVMPGVVKGVPVSSQPKVALSPTVPDCKGFKDISDRSRDDTFATIRDRKVIISGGASLYALCRSWLRNGFSEESQPQYMDGVRSLPRPLPILVGGAHSPIRKEDDKEEEEETLISFKLNAENIFVLRVWDEVSGEQVSSQELLQRHIKRAKKVRARLREERLQRIARYKTRLALLIPPIVEQQLSNDTSAGN</sequence>
<gene>
    <name evidence="2" type="ORF">ILEXP_LOCUS47299</name>
</gene>
<feature type="compositionally biased region" description="Basic residues" evidence="1">
    <location>
        <begin position="49"/>
        <end position="63"/>
    </location>
</feature>
<feature type="compositionally biased region" description="Pro residues" evidence="1">
    <location>
        <begin position="1"/>
        <end position="12"/>
    </location>
</feature>
<feature type="compositionally biased region" description="Low complexity" evidence="1">
    <location>
        <begin position="13"/>
        <end position="28"/>
    </location>
</feature>
<proteinExistence type="predicted"/>
<evidence type="ECO:0000313" key="3">
    <source>
        <dbReference type="Proteomes" id="UP001642360"/>
    </source>
</evidence>
<name>A0ABC8U7U0_9AQUA</name>
<feature type="region of interest" description="Disordered" evidence="1">
    <location>
        <begin position="87"/>
        <end position="109"/>
    </location>
</feature>
<keyword evidence="3" id="KW-1185">Reference proteome</keyword>
<protein>
    <submittedName>
        <fullName evidence="2">Uncharacterized protein</fullName>
    </submittedName>
</protein>
<dbReference type="PANTHER" id="PTHR37173">
    <property type="entry name" value="HYDROXYPROLINE-RICH GLYCOPROTEIN FAMILY PROTEIN"/>
    <property type="match status" value="1"/>
</dbReference>